<evidence type="ECO:0000313" key="2">
    <source>
        <dbReference type="Proteomes" id="UP000257109"/>
    </source>
</evidence>
<feature type="non-terminal residue" evidence="1">
    <location>
        <position position="1"/>
    </location>
</feature>
<name>A0A371HG80_MUCPR</name>
<organism evidence="1 2">
    <name type="scientific">Mucuna pruriens</name>
    <name type="common">Velvet bean</name>
    <name type="synonym">Dolichos pruriens</name>
    <dbReference type="NCBI Taxonomy" id="157652"/>
    <lineage>
        <taxon>Eukaryota</taxon>
        <taxon>Viridiplantae</taxon>
        <taxon>Streptophyta</taxon>
        <taxon>Embryophyta</taxon>
        <taxon>Tracheophyta</taxon>
        <taxon>Spermatophyta</taxon>
        <taxon>Magnoliopsida</taxon>
        <taxon>eudicotyledons</taxon>
        <taxon>Gunneridae</taxon>
        <taxon>Pentapetalae</taxon>
        <taxon>rosids</taxon>
        <taxon>fabids</taxon>
        <taxon>Fabales</taxon>
        <taxon>Fabaceae</taxon>
        <taxon>Papilionoideae</taxon>
        <taxon>50 kb inversion clade</taxon>
        <taxon>NPAAA clade</taxon>
        <taxon>indigoferoid/millettioid clade</taxon>
        <taxon>Phaseoleae</taxon>
        <taxon>Mucuna</taxon>
    </lineage>
</organism>
<reference evidence="1" key="1">
    <citation type="submission" date="2018-05" db="EMBL/GenBank/DDBJ databases">
        <title>Draft genome of Mucuna pruriens seed.</title>
        <authorList>
            <person name="Nnadi N.E."/>
            <person name="Vos R."/>
            <person name="Hasami M.H."/>
            <person name="Devisetty U.K."/>
            <person name="Aguiy J.C."/>
        </authorList>
    </citation>
    <scope>NUCLEOTIDE SEQUENCE [LARGE SCALE GENOMIC DNA]</scope>
    <source>
        <strain evidence="1">JCA_2017</strain>
    </source>
</reference>
<sequence length="160" mass="18235">MSSYQIIFGKCCHLLNTELTGRSRSAIWPMTKPVESGNYSCKSWKIYAWRLMRTPGSTRKRLRLIASKLCSRWDGSFIVTNIFPYGTVKVRDEANNRTFKVNGQQLKPYHEGQTLSSNMGEVEVLITDSKFVDRVRADSGFMPRPGSCRDRITIGFALTL</sequence>
<dbReference type="Proteomes" id="UP000257109">
    <property type="component" value="Unassembled WGS sequence"/>
</dbReference>
<dbReference type="AlphaFoldDB" id="A0A371HG80"/>
<dbReference type="OrthoDB" id="1429661at2759"/>
<comment type="caution">
    <text evidence="1">The sequence shown here is derived from an EMBL/GenBank/DDBJ whole genome shotgun (WGS) entry which is preliminary data.</text>
</comment>
<protein>
    <submittedName>
        <fullName evidence="1">Uncharacterized protein</fullName>
    </submittedName>
</protein>
<keyword evidence="2" id="KW-1185">Reference proteome</keyword>
<accession>A0A371HG80</accession>
<dbReference type="EMBL" id="QJKJ01002685">
    <property type="protein sequence ID" value="RDY01780.1"/>
    <property type="molecule type" value="Genomic_DNA"/>
</dbReference>
<gene>
    <name evidence="1" type="ORF">CR513_14850</name>
</gene>
<proteinExistence type="predicted"/>
<evidence type="ECO:0000313" key="1">
    <source>
        <dbReference type="EMBL" id="RDY01780.1"/>
    </source>
</evidence>